<evidence type="ECO:0000313" key="2">
    <source>
        <dbReference type="EMBL" id="MPM22593.1"/>
    </source>
</evidence>
<proteinExistence type="predicted"/>
<sequence length="77" mass="8722">MDVENESFPLLTYGESAKLLRLNIQTLRLWVSKGKIPYLKIGSTVRFSKPLLEEYINANRIEALNNTTKSGANDHAE</sequence>
<dbReference type="NCBIfam" id="TIGR01764">
    <property type="entry name" value="excise"/>
    <property type="match status" value="1"/>
</dbReference>
<dbReference type="EMBL" id="VSSQ01003841">
    <property type="protein sequence ID" value="MPM22593.1"/>
    <property type="molecule type" value="Genomic_DNA"/>
</dbReference>
<dbReference type="InterPro" id="IPR041657">
    <property type="entry name" value="HTH_17"/>
</dbReference>
<protein>
    <recommendedName>
        <fullName evidence="1">Helix-turn-helix domain-containing protein</fullName>
    </recommendedName>
</protein>
<dbReference type="InterPro" id="IPR010093">
    <property type="entry name" value="SinI_DNA-bd"/>
</dbReference>
<feature type="domain" description="Helix-turn-helix" evidence="1">
    <location>
        <begin position="10"/>
        <end position="60"/>
    </location>
</feature>
<dbReference type="AlphaFoldDB" id="A0A644Y7P6"/>
<evidence type="ECO:0000259" key="1">
    <source>
        <dbReference type="Pfam" id="PF12728"/>
    </source>
</evidence>
<dbReference type="GO" id="GO:0003677">
    <property type="term" value="F:DNA binding"/>
    <property type="evidence" value="ECO:0007669"/>
    <property type="project" value="InterPro"/>
</dbReference>
<gene>
    <name evidence="2" type="ORF">SDC9_69050</name>
</gene>
<name>A0A644Y7P6_9ZZZZ</name>
<comment type="caution">
    <text evidence="2">The sequence shown here is derived from an EMBL/GenBank/DDBJ whole genome shotgun (WGS) entry which is preliminary data.</text>
</comment>
<dbReference type="SUPFAM" id="SSF46955">
    <property type="entry name" value="Putative DNA-binding domain"/>
    <property type="match status" value="1"/>
</dbReference>
<accession>A0A644Y7P6</accession>
<dbReference type="InterPro" id="IPR009061">
    <property type="entry name" value="DNA-bd_dom_put_sf"/>
</dbReference>
<dbReference type="Pfam" id="PF12728">
    <property type="entry name" value="HTH_17"/>
    <property type="match status" value="1"/>
</dbReference>
<reference evidence="2" key="1">
    <citation type="submission" date="2019-08" db="EMBL/GenBank/DDBJ databases">
        <authorList>
            <person name="Kucharzyk K."/>
            <person name="Murdoch R.W."/>
            <person name="Higgins S."/>
            <person name="Loffler F."/>
        </authorList>
    </citation>
    <scope>NUCLEOTIDE SEQUENCE</scope>
</reference>
<organism evidence="2">
    <name type="scientific">bioreactor metagenome</name>
    <dbReference type="NCBI Taxonomy" id="1076179"/>
    <lineage>
        <taxon>unclassified sequences</taxon>
        <taxon>metagenomes</taxon>
        <taxon>ecological metagenomes</taxon>
    </lineage>
</organism>